<name>A0A0C1Q7L2_9GAMM</name>
<dbReference type="PANTHER" id="PTHR38764">
    <property type="entry name" value="ACYL CARRIER PROTEIN PHOSPHODIESTERASE"/>
    <property type="match status" value="1"/>
</dbReference>
<protein>
    <submittedName>
        <fullName evidence="5">ACP phosphodiesterase</fullName>
    </submittedName>
</protein>
<dbReference type="OrthoDB" id="8442777at2"/>
<evidence type="ECO:0000256" key="3">
    <source>
        <dbReference type="ARBA" id="ARBA00023098"/>
    </source>
</evidence>
<keyword evidence="2" id="KW-0378">Hydrolase</keyword>
<evidence type="ECO:0000256" key="2">
    <source>
        <dbReference type="ARBA" id="ARBA00022801"/>
    </source>
</evidence>
<dbReference type="EMBL" id="JWIC01000006">
    <property type="protein sequence ID" value="KID56686.1"/>
    <property type="molecule type" value="Genomic_DNA"/>
</dbReference>
<sequence>MNYLAHLFLAKETAQSYHGNLLGDFQRGIDTATLSPSMKNALDNHVLVDKFTDFHPLVKQSKSLFSHKRRRFSGIALDVLYDHLLIKHWTQFSPTSFHEFKVHSYQLLNQQLPMMHLPMQHVIKNLITNDWFEQYCTLIGTQQALSNIVKRVRFKNEFSGIEVEIADNLEQLEASFLCFFPELIEHIAQYGPENEHRL</sequence>
<organism evidence="5 6">
    <name type="scientific">Pseudoalteromonas luteoviolacea</name>
    <dbReference type="NCBI Taxonomy" id="43657"/>
    <lineage>
        <taxon>Bacteria</taxon>
        <taxon>Pseudomonadati</taxon>
        <taxon>Pseudomonadota</taxon>
        <taxon>Gammaproteobacteria</taxon>
        <taxon>Alteromonadales</taxon>
        <taxon>Pseudoalteromonadaceae</taxon>
        <taxon>Pseudoalteromonas</taxon>
    </lineage>
</organism>
<evidence type="ECO:0000256" key="4">
    <source>
        <dbReference type="ARBA" id="ARBA00023160"/>
    </source>
</evidence>
<keyword evidence="1" id="KW-0444">Lipid biosynthesis</keyword>
<evidence type="ECO:0000313" key="5">
    <source>
        <dbReference type="EMBL" id="KID56686.1"/>
    </source>
</evidence>
<dbReference type="Pfam" id="PF04336">
    <property type="entry name" value="ACP_PD"/>
    <property type="match status" value="1"/>
</dbReference>
<dbReference type="PANTHER" id="PTHR38764:SF1">
    <property type="entry name" value="ACYL CARRIER PROTEIN PHOSPHODIESTERASE"/>
    <property type="match status" value="1"/>
</dbReference>
<comment type="caution">
    <text evidence="5">The sequence shown here is derived from an EMBL/GenBank/DDBJ whole genome shotgun (WGS) entry which is preliminary data.</text>
</comment>
<dbReference type="GO" id="GO:0008770">
    <property type="term" value="F:[acyl-carrier-protein] phosphodiesterase activity"/>
    <property type="evidence" value="ECO:0007669"/>
    <property type="project" value="InterPro"/>
</dbReference>
<keyword evidence="4" id="KW-0275">Fatty acid biosynthesis</keyword>
<dbReference type="AlphaFoldDB" id="A0A0C1Q7L2"/>
<evidence type="ECO:0000256" key="1">
    <source>
        <dbReference type="ARBA" id="ARBA00022516"/>
    </source>
</evidence>
<proteinExistence type="predicted"/>
<reference evidence="5 6" key="1">
    <citation type="submission" date="2014-12" db="EMBL/GenBank/DDBJ databases">
        <title>Draft Genome Sequence of Pseudoalteromonas luteoviolacea HI1.</title>
        <authorList>
            <person name="Asahina A.Y."/>
            <person name="Hadfield M.G."/>
        </authorList>
    </citation>
    <scope>NUCLEOTIDE SEQUENCE [LARGE SCALE GENOMIC DNA]</scope>
    <source>
        <strain evidence="5 6">HI1</strain>
    </source>
</reference>
<accession>A0A0C1Q7L2</accession>
<dbReference type="InterPro" id="IPR007431">
    <property type="entry name" value="ACP_PD"/>
</dbReference>
<evidence type="ECO:0000313" key="6">
    <source>
        <dbReference type="Proteomes" id="UP000031327"/>
    </source>
</evidence>
<keyword evidence="4" id="KW-0276">Fatty acid metabolism</keyword>
<dbReference type="Proteomes" id="UP000031327">
    <property type="component" value="Unassembled WGS sequence"/>
</dbReference>
<dbReference type="RefSeq" id="WP_039609754.1">
    <property type="nucleotide sequence ID" value="NZ_JWIC01000006.1"/>
</dbReference>
<dbReference type="GO" id="GO:0006633">
    <property type="term" value="P:fatty acid biosynthetic process"/>
    <property type="evidence" value="ECO:0007669"/>
    <property type="project" value="UniProtKB-KW"/>
</dbReference>
<keyword evidence="3" id="KW-0443">Lipid metabolism</keyword>
<gene>
    <name evidence="5" type="ORF">JF50_12255</name>
</gene>